<dbReference type="InterPro" id="IPR020843">
    <property type="entry name" value="ER"/>
</dbReference>
<dbReference type="SUPFAM" id="SSF50129">
    <property type="entry name" value="GroES-like"/>
    <property type="match status" value="1"/>
</dbReference>
<dbReference type="InterPro" id="IPR050700">
    <property type="entry name" value="YIM1/Zinc_Alcohol_DH_Fams"/>
</dbReference>
<dbReference type="KEGG" id="pgri:PgNI_10985"/>
<organism evidence="2 3">
    <name type="scientific">Pyricularia grisea</name>
    <name type="common">Crabgrass-specific blast fungus</name>
    <name type="synonym">Magnaporthe grisea</name>
    <dbReference type="NCBI Taxonomy" id="148305"/>
    <lineage>
        <taxon>Eukaryota</taxon>
        <taxon>Fungi</taxon>
        <taxon>Dikarya</taxon>
        <taxon>Ascomycota</taxon>
        <taxon>Pezizomycotina</taxon>
        <taxon>Sordariomycetes</taxon>
        <taxon>Sordariomycetidae</taxon>
        <taxon>Magnaporthales</taxon>
        <taxon>Pyriculariaceae</taxon>
        <taxon>Pyricularia</taxon>
    </lineage>
</organism>
<reference evidence="3" key="3">
    <citation type="submission" date="2025-08" db="UniProtKB">
        <authorList>
            <consortium name="RefSeq"/>
        </authorList>
    </citation>
    <scope>IDENTIFICATION</scope>
    <source>
        <strain evidence="3">NI907</strain>
    </source>
</reference>
<evidence type="ECO:0000259" key="1">
    <source>
        <dbReference type="SMART" id="SM00829"/>
    </source>
</evidence>
<dbReference type="GeneID" id="41965864"/>
<proteinExistence type="predicted"/>
<dbReference type="Pfam" id="PF13602">
    <property type="entry name" value="ADH_zinc_N_2"/>
    <property type="match status" value="1"/>
</dbReference>
<evidence type="ECO:0000313" key="3">
    <source>
        <dbReference type="RefSeq" id="XP_030979808.1"/>
    </source>
</evidence>
<feature type="domain" description="Enoyl reductase (ER)" evidence="1">
    <location>
        <begin position="18"/>
        <end position="331"/>
    </location>
</feature>
<dbReference type="PANTHER" id="PTHR11695:SF294">
    <property type="entry name" value="RETICULON-4-INTERACTING PROTEIN 1, MITOCHONDRIAL"/>
    <property type="match status" value="1"/>
</dbReference>
<reference evidence="3" key="2">
    <citation type="submission" date="2019-10" db="EMBL/GenBank/DDBJ databases">
        <authorList>
            <consortium name="NCBI Genome Project"/>
        </authorList>
    </citation>
    <scope>NUCLEOTIDE SEQUENCE</scope>
    <source>
        <strain evidence="3">NI907</strain>
    </source>
</reference>
<dbReference type="SMART" id="SM00829">
    <property type="entry name" value="PKS_ER"/>
    <property type="match status" value="1"/>
</dbReference>
<reference evidence="2 3" key="1">
    <citation type="journal article" date="2019" name="Mol. Biol. Evol.">
        <title>Blast fungal genomes show frequent chromosomal changes, gene gains and losses, and effector gene turnover.</title>
        <authorList>
            <person name="Gomez Luciano L.B."/>
            <person name="Jason Tsai I."/>
            <person name="Chuma I."/>
            <person name="Tosa Y."/>
            <person name="Chen Y.H."/>
            <person name="Li J.Y."/>
            <person name="Li M.Y."/>
            <person name="Jade Lu M.Y."/>
            <person name="Nakayashiki H."/>
            <person name="Li W.H."/>
        </authorList>
    </citation>
    <scope>NUCLEOTIDE SEQUENCE [LARGE SCALE GENOMIC DNA]</scope>
    <source>
        <strain evidence="2 3">NI907</strain>
    </source>
</reference>
<keyword evidence="2" id="KW-1185">Reference proteome</keyword>
<dbReference type="Pfam" id="PF08240">
    <property type="entry name" value="ADH_N"/>
    <property type="match status" value="1"/>
</dbReference>
<dbReference type="InterPro" id="IPR036291">
    <property type="entry name" value="NAD(P)-bd_dom_sf"/>
</dbReference>
<dbReference type="RefSeq" id="XP_030979808.1">
    <property type="nucleotide sequence ID" value="XM_031130959.1"/>
</dbReference>
<dbReference type="Proteomes" id="UP000515153">
    <property type="component" value="Chromosome VII"/>
</dbReference>
<gene>
    <name evidence="3" type="ORF">PgNI_10985</name>
</gene>
<dbReference type="PANTHER" id="PTHR11695">
    <property type="entry name" value="ALCOHOL DEHYDROGENASE RELATED"/>
    <property type="match status" value="1"/>
</dbReference>
<sequence length="464" mass="48787">MADQKKTMRAWQLSGAGDVAKTLKLNDSAPYPSQPLKKGQVLTQVKAAAINPADYKFPAIPVVGRLIVSAGKIPGMDCAGVVVEAGPDAAYKVGDRVLGRVDPRGGQGTLAEYTILEHEGSAKIADNVSFEEAAGANTAALTGMQPIAANIKEGSGAKVFINGGAGGTGTFAIQIAKQLGCHVTTTCSTAKAQFCKDLGADEIIDYKTSDVVTELKKKGQVFDLAVDLVGFSPGNLYTSSPDYLKPESKYVAVGGAANSAVVTSMVKGLVLPGFLGGGKRKMEFYMTANNHNDLSRISDWLANGKVKTVTHKTFPFEQVKEAFAELKTGRASATSYNQTLRMCVKACDKYTCGTHSFSRLIRCDNARLTGRVTDAENVCERVGTVSVSIELSCPNPACAAAMDKTLKSAGNTHTLCNSEGSRNKAGVMTNAAVLKMLKDAVRRHPAASSQSYLLCACLSQGCGC</sequence>
<protein>
    <recommendedName>
        <fullName evidence="1">Enoyl reductase (ER) domain-containing protein</fullName>
    </recommendedName>
</protein>
<name>A0A6P8AY04_PYRGI</name>
<dbReference type="Gene3D" id="3.90.180.10">
    <property type="entry name" value="Medium-chain alcohol dehydrogenases, catalytic domain"/>
    <property type="match status" value="1"/>
</dbReference>
<dbReference type="AlphaFoldDB" id="A0A6P8AY04"/>
<dbReference type="GO" id="GO:0016491">
    <property type="term" value="F:oxidoreductase activity"/>
    <property type="evidence" value="ECO:0007669"/>
    <property type="project" value="InterPro"/>
</dbReference>
<dbReference type="CDD" id="cd08267">
    <property type="entry name" value="MDR1"/>
    <property type="match status" value="1"/>
</dbReference>
<dbReference type="InterPro" id="IPR011032">
    <property type="entry name" value="GroES-like_sf"/>
</dbReference>
<evidence type="ECO:0000313" key="2">
    <source>
        <dbReference type="Proteomes" id="UP000515153"/>
    </source>
</evidence>
<dbReference type="Gene3D" id="3.40.50.720">
    <property type="entry name" value="NAD(P)-binding Rossmann-like Domain"/>
    <property type="match status" value="1"/>
</dbReference>
<dbReference type="SUPFAM" id="SSF51735">
    <property type="entry name" value="NAD(P)-binding Rossmann-fold domains"/>
    <property type="match status" value="1"/>
</dbReference>
<accession>A0A6P8AY04</accession>
<dbReference type="GO" id="GO:0005739">
    <property type="term" value="C:mitochondrion"/>
    <property type="evidence" value="ECO:0007669"/>
    <property type="project" value="TreeGrafter"/>
</dbReference>
<dbReference type="InterPro" id="IPR013154">
    <property type="entry name" value="ADH-like_N"/>
</dbReference>